<keyword evidence="1" id="KW-0472">Membrane</keyword>
<proteinExistence type="predicted"/>
<dbReference type="Proteomes" id="UP000295678">
    <property type="component" value="Unassembled WGS sequence"/>
</dbReference>
<dbReference type="AlphaFoldDB" id="A0A4R3MFC9"/>
<name>A0A4R3MFC9_9HYPH</name>
<organism evidence="2 3">
    <name type="scientific">Tepidamorphus gemmatus</name>
    <dbReference type="NCBI Taxonomy" id="747076"/>
    <lineage>
        <taxon>Bacteria</taxon>
        <taxon>Pseudomonadati</taxon>
        <taxon>Pseudomonadota</taxon>
        <taxon>Alphaproteobacteria</taxon>
        <taxon>Hyphomicrobiales</taxon>
        <taxon>Tepidamorphaceae</taxon>
        <taxon>Tepidamorphus</taxon>
    </lineage>
</organism>
<accession>A0A4R3MFC9</accession>
<gene>
    <name evidence="2" type="ORF">EDC22_10395</name>
</gene>
<evidence type="ECO:0000313" key="3">
    <source>
        <dbReference type="Proteomes" id="UP000295678"/>
    </source>
</evidence>
<dbReference type="EMBL" id="SMAK01000003">
    <property type="protein sequence ID" value="TCT11783.1"/>
    <property type="molecule type" value="Genomic_DNA"/>
</dbReference>
<reference evidence="2 3" key="1">
    <citation type="submission" date="2019-03" db="EMBL/GenBank/DDBJ databases">
        <title>Genomic Encyclopedia of Type Strains, Phase IV (KMG-IV): sequencing the most valuable type-strain genomes for metagenomic binning, comparative biology and taxonomic classification.</title>
        <authorList>
            <person name="Goeker M."/>
        </authorList>
    </citation>
    <scope>NUCLEOTIDE SEQUENCE [LARGE SCALE GENOMIC DNA]</scope>
    <source>
        <strain evidence="2 3">DSM 19345</strain>
    </source>
</reference>
<keyword evidence="3" id="KW-1185">Reference proteome</keyword>
<feature type="transmembrane region" description="Helical" evidence="1">
    <location>
        <begin position="22"/>
        <end position="40"/>
    </location>
</feature>
<keyword evidence="1" id="KW-0812">Transmembrane</keyword>
<keyword evidence="1" id="KW-1133">Transmembrane helix</keyword>
<evidence type="ECO:0000313" key="2">
    <source>
        <dbReference type="EMBL" id="TCT11783.1"/>
    </source>
</evidence>
<sequence length="71" mass="7570">MGIVPSVSRRGRETEATDMTPIIRILMSFLAGALMLVTLADPGASSRRIEIRAEIAAASDRAADMRRPASA</sequence>
<protein>
    <submittedName>
        <fullName evidence="2">Uncharacterized protein</fullName>
    </submittedName>
</protein>
<evidence type="ECO:0000256" key="1">
    <source>
        <dbReference type="SAM" id="Phobius"/>
    </source>
</evidence>
<comment type="caution">
    <text evidence="2">The sequence shown here is derived from an EMBL/GenBank/DDBJ whole genome shotgun (WGS) entry which is preliminary data.</text>
</comment>